<dbReference type="EMBL" id="MGKJ01000010">
    <property type="protein sequence ID" value="OGN24591.1"/>
    <property type="molecule type" value="Genomic_DNA"/>
</dbReference>
<keyword evidence="1" id="KW-0732">Signal</keyword>
<evidence type="ECO:0000256" key="1">
    <source>
        <dbReference type="SAM" id="SignalP"/>
    </source>
</evidence>
<gene>
    <name evidence="2" type="ORF">A3A13_00745</name>
</gene>
<organism evidence="2 3">
    <name type="scientific">Candidatus Yanofskybacteria bacterium RIFCSPLOWO2_01_FULL_43_22</name>
    <dbReference type="NCBI Taxonomy" id="1802695"/>
    <lineage>
        <taxon>Bacteria</taxon>
        <taxon>Candidatus Yanofskyibacteriota</taxon>
    </lineage>
</organism>
<dbReference type="Proteomes" id="UP000178911">
    <property type="component" value="Unassembled WGS sequence"/>
</dbReference>
<dbReference type="STRING" id="1802695.A3A13_00745"/>
<name>A0A1F8GH14_9BACT</name>
<evidence type="ECO:0000313" key="3">
    <source>
        <dbReference type="Proteomes" id="UP000178911"/>
    </source>
</evidence>
<protein>
    <submittedName>
        <fullName evidence="2">Uncharacterized protein</fullName>
    </submittedName>
</protein>
<feature type="chain" id="PRO_5009535615" evidence="1">
    <location>
        <begin position="23"/>
        <end position="191"/>
    </location>
</feature>
<feature type="signal peptide" evidence="1">
    <location>
        <begin position="1"/>
        <end position="22"/>
    </location>
</feature>
<reference evidence="2 3" key="1">
    <citation type="journal article" date="2016" name="Nat. Commun.">
        <title>Thousands of microbial genomes shed light on interconnected biogeochemical processes in an aquifer system.</title>
        <authorList>
            <person name="Anantharaman K."/>
            <person name="Brown C.T."/>
            <person name="Hug L.A."/>
            <person name="Sharon I."/>
            <person name="Castelle C.J."/>
            <person name="Probst A.J."/>
            <person name="Thomas B.C."/>
            <person name="Singh A."/>
            <person name="Wilkins M.J."/>
            <person name="Karaoz U."/>
            <person name="Brodie E.L."/>
            <person name="Williams K.H."/>
            <person name="Hubbard S.S."/>
            <person name="Banfield J.F."/>
        </authorList>
    </citation>
    <scope>NUCLEOTIDE SEQUENCE [LARGE SCALE GENOMIC DNA]</scope>
</reference>
<sequence>MTKINAFFVALAVSLLTFNVSAHSQTNTQELQEVTEFFDDFSNTWLVQQDIDKAVKYFDSGKLNSNTNKIFSINDPAFNSDIWLRKVLTMWLFSNHEQVDMYGHGDPNEPDYVNLPSNSSGLTNKVSWKSTAEAIRQVFPLTQNNQPNNDLPLGSYVAMFILNNAPSDGLVFVIEKVNNEWKITAHTWIAG</sequence>
<comment type="caution">
    <text evidence="2">The sequence shown here is derived from an EMBL/GenBank/DDBJ whole genome shotgun (WGS) entry which is preliminary data.</text>
</comment>
<evidence type="ECO:0000313" key="2">
    <source>
        <dbReference type="EMBL" id="OGN24591.1"/>
    </source>
</evidence>
<accession>A0A1F8GH14</accession>
<dbReference type="AlphaFoldDB" id="A0A1F8GH14"/>
<proteinExistence type="predicted"/>